<dbReference type="PANTHER" id="PTHR48100">
    <property type="entry name" value="BROAD-SPECIFICITY PHOSPHATASE YOR283W-RELATED"/>
    <property type="match status" value="1"/>
</dbReference>
<dbReference type="InterPro" id="IPR050275">
    <property type="entry name" value="PGM_Phosphatase"/>
</dbReference>
<dbReference type="InterPro" id="IPR029033">
    <property type="entry name" value="His_PPase_superfam"/>
</dbReference>
<evidence type="ECO:0000313" key="1">
    <source>
        <dbReference type="EMBL" id="MBL6082235.1"/>
    </source>
</evidence>
<organism evidence="1 2">
    <name type="scientific">Belnapia arida</name>
    <dbReference type="NCBI Taxonomy" id="2804533"/>
    <lineage>
        <taxon>Bacteria</taxon>
        <taxon>Pseudomonadati</taxon>
        <taxon>Pseudomonadota</taxon>
        <taxon>Alphaproteobacteria</taxon>
        <taxon>Acetobacterales</taxon>
        <taxon>Roseomonadaceae</taxon>
        <taxon>Belnapia</taxon>
    </lineage>
</organism>
<dbReference type="EMBL" id="JAETWB010000054">
    <property type="protein sequence ID" value="MBL6082235.1"/>
    <property type="molecule type" value="Genomic_DNA"/>
</dbReference>
<dbReference type="CDD" id="cd07067">
    <property type="entry name" value="HP_PGM_like"/>
    <property type="match status" value="1"/>
</dbReference>
<protein>
    <submittedName>
        <fullName evidence="1">Histidine phosphatase family protein</fullName>
    </submittedName>
</protein>
<comment type="caution">
    <text evidence="1">The sequence shown here is derived from an EMBL/GenBank/DDBJ whole genome shotgun (WGS) entry which is preliminary data.</text>
</comment>
<gene>
    <name evidence="1" type="ORF">JMJ56_30115</name>
</gene>
<keyword evidence="2" id="KW-1185">Reference proteome</keyword>
<proteinExistence type="predicted"/>
<dbReference type="Pfam" id="PF00300">
    <property type="entry name" value="His_Phos_1"/>
    <property type="match status" value="1"/>
</dbReference>
<name>A0ABS1UC25_9PROT</name>
<evidence type="ECO:0000313" key="2">
    <source>
        <dbReference type="Proteomes" id="UP000660885"/>
    </source>
</evidence>
<dbReference type="PANTHER" id="PTHR48100:SF59">
    <property type="entry name" value="ADENOSYLCOBALAMIN_ALPHA-RIBAZOLE PHOSPHATASE"/>
    <property type="match status" value="1"/>
</dbReference>
<dbReference type="SMART" id="SM00855">
    <property type="entry name" value="PGAM"/>
    <property type="match status" value="1"/>
</dbReference>
<sequence>MRRVATTIFLVRHAEHELLGRVLCGRMPGVSLGDAGQQQALRLGRRLQQKGLAALYTSPLARARETAAVVGQQCGLAADIATEFNEIDFGRWTGASFDRLDPDPIWQRWNAERSSVRPPDGESMAEAQARAVAGVRRIEARHPKASVAIVSHADVIKSVLAWCLSLSMDFHARFEIGPASVSAMAMWGTGAKVLWMNEAVTS</sequence>
<dbReference type="Gene3D" id="3.40.50.1240">
    <property type="entry name" value="Phosphoglycerate mutase-like"/>
    <property type="match status" value="1"/>
</dbReference>
<accession>A0ABS1UC25</accession>
<reference evidence="1 2" key="1">
    <citation type="submission" date="2021-01" db="EMBL/GenBank/DDBJ databases">
        <title>Belnapia mucosa sp. nov. and Belnapia arida sp. nov., isolated from the Tabernas Desert (Almeria, Spain).</title>
        <authorList>
            <person name="Molina-Menor E."/>
            <person name="Vidal-Verdu A."/>
            <person name="Calonge A."/>
            <person name="Satari L."/>
            <person name="Pereto J."/>
            <person name="Porcar M."/>
        </authorList>
    </citation>
    <scope>NUCLEOTIDE SEQUENCE [LARGE SCALE GENOMIC DNA]</scope>
    <source>
        <strain evidence="1 2">T18</strain>
    </source>
</reference>
<dbReference type="Proteomes" id="UP000660885">
    <property type="component" value="Unassembled WGS sequence"/>
</dbReference>
<dbReference type="SUPFAM" id="SSF53254">
    <property type="entry name" value="Phosphoglycerate mutase-like"/>
    <property type="match status" value="1"/>
</dbReference>
<dbReference type="InterPro" id="IPR013078">
    <property type="entry name" value="His_Pase_superF_clade-1"/>
</dbReference>